<dbReference type="STRING" id="51670.SAMN04488557_3898"/>
<accession>A0A1I7NW57</accession>
<keyword evidence="1" id="KW-0732">Signal</keyword>
<dbReference type="OrthoDB" id="7933400at2"/>
<feature type="chain" id="PRO_5011780120" description="Secreted protein" evidence="1">
    <location>
        <begin position="30"/>
        <end position="78"/>
    </location>
</feature>
<evidence type="ECO:0000256" key="1">
    <source>
        <dbReference type="SAM" id="SignalP"/>
    </source>
</evidence>
<keyword evidence="3" id="KW-1185">Reference proteome</keyword>
<evidence type="ECO:0000313" key="2">
    <source>
        <dbReference type="EMBL" id="SFV38882.1"/>
    </source>
</evidence>
<dbReference type="Proteomes" id="UP000199423">
    <property type="component" value="Unassembled WGS sequence"/>
</dbReference>
<name>A0A1I7NW57_9HYPH</name>
<organism evidence="2 3">
    <name type="scientific">Hyphomicrobium facile</name>
    <dbReference type="NCBI Taxonomy" id="51670"/>
    <lineage>
        <taxon>Bacteria</taxon>
        <taxon>Pseudomonadati</taxon>
        <taxon>Pseudomonadota</taxon>
        <taxon>Alphaproteobacteria</taxon>
        <taxon>Hyphomicrobiales</taxon>
        <taxon>Hyphomicrobiaceae</taxon>
        <taxon>Hyphomicrobium</taxon>
    </lineage>
</organism>
<evidence type="ECO:0008006" key="4">
    <source>
        <dbReference type="Google" id="ProtNLM"/>
    </source>
</evidence>
<gene>
    <name evidence="2" type="ORF">SAMN04488557_3898</name>
</gene>
<dbReference type="AlphaFoldDB" id="A0A1I7NW57"/>
<dbReference type="RefSeq" id="WP_092869397.1">
    <property type="nucleotide sequence ID" value="NZ_FPCH01000004.1"/>
</dbReference>
<dbReference type="EMBL" id="FPCH01000004">
    <property type="protein sequence ID" value="SFV38882.1"/>
    <property type="molecule type" value="Genomic_DNA"/>
</dbReference>
<proteinExistence type="predicted"/>
<protein>
    <recommendedName>
        <fullName evidence="4">Secreted protein</fullName>
    </recommendedName>
</protein>
<feature type="signal peptide" evidence="1">
    <location>
        <begin position="1"/>
        <end position="29"/>
    </location>
</feature>
<reference evidence="3" key="1">
    <citation type="submission" date="2016-10" db="EMBL/GenBank/DDBJ databases">
        <authorList>
            <person name="Varghese N."/>
            <person name="Submissions S."/>
        </authorList>
    </citation>
    <scope>NUCLEOTIDE SEQUENCE [LARGE SCALE GENOMIC DNA]</scope>
    <source>
        <strain evidence="3">DSM 1565</strain>
    </source>
</reference>
<evidence type="ECO:0000313" key="3">
    <source>
        <dbReference type="Proteomes" id="UP000199423"/>
    </source>
</evidence>
<sequence length="78" mass="8207">MHYELVSRALAYASCISTMSLLMTSVAIAAINVGRTHPAFCQPNACVAGIRVGSEAQFGALTSRAHVASLAAKLWRVS</sequence>